<sequence length="337" mass="36136">MSLATRCTACGTIFRIVEDQLRVSDGWVRCGRCAEIFDARELLFDIERDAPPPWPAAFTPPSPPPLPQQPPAPAAAMADQRATSPVDDPVEPWMPPPEPEAHPEPLPTGWPAEPGRQEPRWMDTVESGPTSLPPGSALDREPTFAAEAPAAEAPAPAPAAQPDETPAVVPDFMRHAEREARWNRPGMKWLLGLVSGLLLALLALQVTVHFRNALVAQHPALRPVLEGLCEVSGCEVGPWRRIDALTLDTTALNPAGGGAYKLSLTLRNKTAVPVAMPSIELSLTDASGAAMARKVLGPELFTPSLKQVPGDAEQPLSFVFSTGGQRVNGYSVNLFYP</sequence>
<dbReference type="RefSeq" id="WP_394381021.1">
    <property type="nucleotide sequence ID" value="NZ_JBIGIB010000001.1"/>
</dbReference>
<accession>A0ABW7GU39</accession>
<gene>
    <name evidence="4" type="ORF">ACG01O_02500</name>
</gene>
<comment type="caution">
    <text evidence="4">The sequence shown here is derived from an EMBL/GenBank/DDBJ whole genome shotgun (WGS) entry which is preliminary data.</text>
</comment>
<dbReference type="NCBIfam" id="TIGR02098">
    <property type="entry name" value="MJ0042_CXXC"/>
    <property type="match status" value="1"/>
</dbReference>
<reference evidence="4 5" key="1">
    <citation type="submission" date="2024-08" db="EMBL/GenBank/DDBJ databases">
        <authorList>
            <person name="Lu H."/>
        </authorList>
    </citation>
    <scope>NUCLEOTIDE SEQUENCE [LARGE SCALE GENOMIC DNA]</scope>
    <source>
        <strain evidence="4 5">BYS87W</strain>
    </source>
</reference>
<name>A0ABW7GU39_9BURK</name>
<evidence type="ECO:0000256" key="1">
    <source>
        <dbReference type="SAM" id="MobiDB-lite"/>
    </source>
</evidence>
<feature type="compositionally biased region" description="Pro residues" evidence="1">
    <location>
        <begin position="92"/>
        <end position="108"/>
    </location>
</feature>
<feature type="region of interest" description="Disordered" evidence="1">
    <location>
        <begin position="52"/>
        <end position="140"/>
    </location>
</feature>
<keyword evidence="2" id="KW-0812">Transmembrane</keyword>
<feature type="transmembrane region" description="Helical" evidence="2">
    <location>
        <begin position="189"/>
        <end position="208"/>
    </location>
</feature>
<dbReference type="Pfam" id="PF11906">
    <property type="entry name" value="DUF3426"/>
    <property type="match status" value="1"/>
</dbReference>
<evidence type="ECO:0000256" key="2">
    <source>
        <dbReference type="SAM" id="Phobius"/>
    </source>
</evidence>
<protein>
    <submittedName>
        <fullName evidence="4">Zinc-ribbon and DUF3426 domain-containing protein</fullName>
    </submittedName>
</protein>
<keyword evidence="2" id="KW-0472">Membrane</keyword>
<evidence type="ECO:0000259" key="3">
    <source>
        <dbReference type="Pfam" id="PF13719"/>
    </source>
</evidence>
<dbReference type="Pfam" id="PF13719">
    <property type="entry name" value="Zn_ribbon_5"/>
    <property type="match status" value="1"/>
</dbReference>
<evidence type="ECO:0000313" key="5">
    <source>
        <dbReference type="Proteomes" id="UP001606303"/>
    </source>
</evidence>
<feature type="compositionally biased region" description="Pro residues" evidence="1">
    <location>
        <begin position="52"/>
        <end position="73"/>
    </location>
</feature>
<dbReference type="InterPro" id="IPR011723">
    <property type="entry name" value="Znf/thioredoxin_put"/>
</dbReference>
<dbReference type="Proteomes" id="UP001606303">
    <property type="component" value="Unassembled WGS sequence"/>
</dbReference>
<evidence type="ECO:0000313" key="4">
    <source>
        <dbReference type="EMBL" id="MFG6465471.1"/>
    </source>
</evidence>
<feature type="domain" description="Zinc finger/thioredoxin putative" evidence="3">
    <location>
        <begin position="3"/>
        <end position="39"/>
    </location>
</feature>
<dbReference type="InterPro" id="IPR021834">
    <property type="entry name" value="DUF3426"/>
</dbReference>
<organism evidence="4 5">
    <name type="scientific">Pelomonas baiyunensis</name>
    <dbReference type="NCBI Taxonomy" id="3299026"/>
    <lineage>
        <taxon>Bacteria</taxon>
        <taxon>Pseudomonadati</taxon>
        <taxon>Pseudomonadota</taxon>
        <taxon>Betaproteobacteria</taxon>
        <taxon>Burkholderiales</taxon>
        <taxon>Sphaerotilaceae</taxon>
        <taxon>Roseateles</taxon>
    </lineage>
</organism>
<keyword evidence="2" id="KW-1133">Transmembrane helix</keyword>
<dbReference type="EMBL" id="JBIGIB010000001">
    <property type="protein sequence ID" value="MFG6465471.1"/>
    <property type="molecule type" value="Genomic_DNA"/>
</dbReference>
<keyword evidence="5" id="KW-1185">Reference proteome</keyword>
<proteinExistence type="predicted"/>